<organism evidence="4 5">
    <name type="scientific">Halanaerobium praevalens (strain ATCC 33744 / DSM 2228 / GSL)</name>
    <dbReference type="NCBI Taxonomy" id="572479"/>
    <lineage>
        <taxon>Bacteria</taxon>
        <taxon>Bacillati</taxon>
        <taxon>Bacillota</taxon>
        <taxon>Clostridia</taxon>
        <taxon>Halanaerobiales</taxon>
        <taxon>Halanaerobiaceae</taxon>
        <taxon>Halanaerobium</taxon>
    </lineage>
</organism>
<accession>E3DM60</accession>
<evidence type="ECO:0000313" key="4">
    <source>
        <dbReference type="EMBL" id="ADO77338.1"/>
    </source>
</evidence>
<protein>
    <submittedName>
        <fullName evidence="4">Uncharacterized protein family UPF0066</fullName>
    </submittedName>
</protein>
<dbReference type="OrthoDB" id="9804309at2"/>
<dbReference type="HOGENOM" id="CLU_013458_2_0_9"/>
<dbReference type="InterPro" id="IPR023370">
    <property type="entry name" value="TrmO-like_N"/>
</dbReference>
<dbReference type="AlphaFoldDB" id="E3DM60"/>
<dbReference type="STRING" id="572479.Hprae_1200"/>
<sequence>MEFNKIGEVKSSFSKAAVPKEMRKKVSEIVIKEEYLKGLKKLEESNYLVVVFAFHLAKGFDLIGKRRYGGERGVFASRSPRRPNPIGVTTVKLLAINENIIKVKGLDAINRTPVLDIKPYSVDIDTAQNFKKS</sequence>
<dbReference type="InterPro" id="IPR023368">
    <property type="entry name" value="UPF0066_cons_site"/>
</dbReference>
<dbReference type="NCBIfam" id="TIGR00104">
    <property type="entry name" value="tRNA_TsaA"/>
    <property type="match status" value="1"/>
</dbReference>
<dbReference type="CDD" id="cd09281">
    <property type="entry name" value="UPF0066"/>
    <property type="match status" value="1"/>
</dbReference>
<dbReference type="PANTHER" id="PTHR12818">
    <property type="entry name" value="TRNA (ADENINE(37)-N6)-METHYLTRANSFERASE"/>
    <property type="match status" value="1"/>
</dbReference>
<dbReference type="EMBL" id="CP002175">
    <property type="protein sequence ID" value="ADO77338.1"/>
    <property type="molecule type" value="Genomic_DNA"/>
</dbReference>
<dbReference type="InterPro" id="IPR036413">
    <property type="entry name" value="YaeB-like_sf"/>
</dbReference>
<dbReference type="PROSITE" id="PS51668">
    <property type="entry name" value="TSAA_2"/>
    <property type="match status" value="1"/>
</dbReference>
<dbReference type="PROSITE" id="PS01318">
    <property type="entry name" value="TSAA_1"/>
    <property type="match status" value="1"/>
</dbReference>
<evidence type="ECO:0000256" key="1">
    <source>
        <dbReference type="ARBA" id="ARBA00022691"/>
    </source>
</evidence>
<evidence type="ECO:0000259" key="3">
    <source>
        <dbReference type="PROSITE" id="PS51668"/>
    </source>
</evidence>
<keyword evidence="1" id="KW-0949">S-adenosyl-L-methionine</keyword>
<keyword evidence="5" id="KW-1185">Reference proteome</keyword>
<gene>
    <name evidence="4" type="ordered locus">Hprae_1200</name>
</gene>
<dbReference type="PATRIC" id="fig|572479.3.peg.1212"/>
<dbReference type="InterPro" id="IPR040372">
    <property type="entry name" value="YaeB-like"/>
</dbReference>
<dbReference type="Gene3D" id="2.40.30.70">
    <property type="entry name" value="YaeB-like"/>
    <property type="match status" value="1"/>
</dbReference>
<dbReference type="PANTHER" id="PTHR12818:SF0">
    <property type="entry name" value="TRNA (ADENINE(37)-N6)-METHYLTRANSFERASE"/>
    <property type="match status" value="1"/>
</dbReference>
<dbReference type="RefSeq" id="WP_014553365.1">
    <property type="nucleotide sequence ID" value="NC_017455.1"/>
</dbReference>
<dbReference type="KEGG" id="hpk:Hprae_1200"/>
<dbReference type="Proteomes" id="UP000006866">
    <property type="component" value="Chromosome"/>
</dbReference>
<dbReference type="eggNOG" id="COG1720">
    <property type="taxonomic scope" value="Bacteria"/>
</dbReference>
<name>E3DM60_HALPG</name>
<dbReference type="Pfam" id="PF01980">
    <property type="entry name" value="TrmO_N"/>
    <property type="match status" value="1"/>
</dbReference>
<dbReference type="InterPro" id="IPR036414">
    <property type="entry name" value="YaeB_N_sf"/>
</dbReference>
<reference evidence="5" key="1">
    <citation type="submission" date="2010-10" db="EMBL/GenBank/DDBJ databases">
        <title>The complete genome of Halanaerobium praevalens DSM 2228.</title>
        <authorList>
            <consortium name="US DOE Joint Genome Institute (JGI-PGF)"/>
            <person name="Lucas S."/>
            <person name="Copeland A."/>
            <person name="Lapidus A."/>
            <person name="Glavina del Rio T."/>
            <person name="Dalin E."/>
            <person name="Tice H."/>
            <person name="Bruce D."/>
            <person name="Goodwin L."/>
            <person name="Pitluck S."/>
            <person name="Kyrpides N."/>
            <person name="Mavromatis K."/>
            <person name="Ivanova N."/>
            <person name="Ovchinnikova G."/>
            <person name="Chertkov O."/>
            <person name="Detter J.C."/>
            <person name="Han C."/>
            <person name="Larimer F."/>
            <person name="Land M."/>
            <person name="Hauser L."/>
            <person name="Markowitz V."/>
            <person name="Cheng J.-F."/>
            <person name="Hugenholtz P."/>
            <person name="Woyke T."/>
            <person name="Wu D."/>
            <person name="Tindall B."/>
            <person name="Pomrenke H.G."/>
            <person name="Brambilla E."/>
            <person name="Klenk H.-P."/>
            <person name="Eisen J.A."/>
        </authorList>
    </citation>
    <scope>NUCLEOTIDE SEQUENCE [LARGE SCALE GENOMIC DNA]</scope>
    <source>
        <strain evidence="5">ATCC 33744 / DSM 2228 / GSL</strain>
    </source>
</reference>
<reference evidence="4 5" key="2">
    <citation type="journal article" date="2011" name="Stand. Genomic Sci.">
        <title>Complete genome sequence of the extremely halophilic Halanaerobium praevalens type strain (GSL).</title>
        <authorList>
            <person name="Ivanova N."/>
            <person name="Sikorski J."/>
            <person name="Chertkov O."/>
            <person name="Nolan M."/>
            <person name="Lucas S."/>
            <person name="Hammon N."/>
            <person name="Deshpande S."/>
            <person name="Cheng J.F."/>
            <person name="Tapia R."/>
            <person name="Han C."/>
            <person name="Goodwin L."/>
            <person name="Pitluck S."/>
            <person name="Huntemann M."/>
            <person name="Liolios K."/>
            <person name="Pagani I."/>
            <person name="Mavromatis K."/>
            <person name="Ovchinikova G."/>
            <person name="Pati A."/>
            <person name="Chen A."/>
            <person name="Palaniappan K."/>
            <person name="Land M."/>
            <person name="Hauser L."/>
            <person name="Brambilla E.M."/>
            <person name="Kannan K.P."/>
            <person name="Rohde M."/>
            <person name="Tindall B.J."/>
            <person name="Goker M."/>
            <person name="Detter J.C."/>
            <person name="Woyke T."/>
            <person name="Bristow J."/>
            <person name="Eisen J.A."/>
            <person name="Markowitz V."/>
            <person name="Hugenholtz P."/>
            <person name="Kyrpides N.C."/>
            <person name="Klenk H.P."/>
            <person name="Lapidus A."/>
        </authorList>
    </citation>
    <scope>NUCLEOTIDE SEQUENCE [LARGE SCALE GENOMIC DNA]</scope>
    <source>
        <strain evidence="5">ATCC 33744 / DSM 2228 / GSL</strain>
    </source>
</reference>
<comment type="similarity">
    <text evidence="2">Belongs to the tRNA methyltransferase O family.</text>
</comment>
<evidence type="ECO:0000313" key="5">
    <source>
        <dbReference type="Proteomes" id="UP000006866"/>
    </source>
</evidence>
<feature type="domain" description="TsaA-like" evidence="3">
    <location>
        <begin position="3"/>
        <end position="129"/>
    </location>
</feature>
<proteinExistence type="inferred from homology"/>
<dbReference type="SUPFAM" id="SSF118196">
    <property type="entry name" value="YaeB-like"/>
    <property type="match status" value="1"/>
</dbReference>
<evidence type="ECO:0000256" key="2">
    <source>
        <dbReference type="ARBA" id="ARBA00033753"/>
    </source>
</evidence>